<sequence length="58" mass="6512">MAIKEAEIVIEISVITAEEGNDRKSQEQAMVYQTSRYAKNLAGRKRNVTDGRGVIRCN</sequence>
<gene>
    <name evidence="1" type="ORF">HNQ81_001228</name>
</gene>
<proteinExistence type="predicted"/>
<protein>
    <submittedName>
        <fullName evidence="1">Uncharacterized protein</fullName>
    </submittedName>
</protein>
<name>A0A840UP23_9BACT</name>
<dbReference type="EMBL" id="JACHEO010000004">
    <property type="protein sequence ID" value="MBB5347512.1"/>
    <property type="molecule type" value="Genomic_DNA"/>
</dbReference>
<dbReference type="AlphaFoldDB" id="A0A840UP23"/>
<comment type="caution">
    <text evidence="1">The sequence shown here is derived from an EMBL/GenBank/DDBJ whole genome shotgun (WGS) entry which is preliminary data.</text>
</comment>
<accession>A0A840UP23</accession>
<evidence type="ECO:0000313" key="2">
    <source>
        <dbReference type="Proteomes" id="UP000539642"/>
    </source>
</evidence>
<keyword evidence="2" id="KW-1185">Reference proteome</keyword>
<dbReference type="RefSeq" id="WP_183349336.1">
    <property type="nucleotide sequence ID" value="NZ_JACHEO010000004.1"/>
</dbReference>
<dbReference type="Proteomes" id="UP000539642">
    <property type="component" value="Unassembled WGS sequence"/>
</dbReference>
<reference evidence="1 2" key="1">
    <citation type="submission" date="2020-08" db="EMBL/GenBank/DDBJ databases">
        <title>Genomic Encyclopedia of Type Strains, Phase IV (KMG-IV): sequencing the most valuable type-strain genomes for metagenomic binning, comparative biology and taxonomic classification.</title>
        <authorList>
            <person name="Goeker M."/>
        </authorList>
    </citation>
    <scope>NUCLEOTIDE SEQUENCE [LARGE SCALE GENOMIC DNA]</scope>
    <source>
        <strain evidence="1 2">DSM 28570</strain>
    </source>
</reference>
<evidence type="ECO:0000313" key="1">
    <source>
        <dbReference type="EMBL" id="MBB5347512.1"/>
    </source>
</evidence>
<organism evidence="1 2">
    <name type="scientific">Desulfoprunum benzoelyticum</name>
    <dbReference type="NCBI Taxonomy" id="1506996"/>
    <lineage>
        <taxon>Bacteria</taxon>
        <taxon>Pseudomonadati</taxon>
        <taxon>Thermodesulfobacteriota</taxon>
        <taxon>Desulfobulbia</taxon>
        <taxon>Desulfobulbales</taxon>
        <taxon>Desulfobulbaceae</taxon>
        <taxon>Desulfoprunum</taxon>
    </lineage>
</organism>